<comment type="caution">
    <text evidence="3">The sequence shown here is derived from an EMBL/GenBank/DDBJ whole genome shotgun (WGS) entry which is preliminary data.</text>
</comment>
<dbReference type="PANTHER" id="PTHR43566">
    <property type="entry name" value="CONSERVED PROTEIN"/>
    <property type="match status" value="1"/>
</dbReference>
<dbReference type="InterPro" id="IPR041682">
    <property type="entry name" value="AAA_14"/>
</dbReference>
<keyword evidence="3" id="KW-0067">ATP-binding</keyword>
<feature type="domain" description="AAA" evidence="1">
    <location>
        <begin position="23"/>
        <end position="152"/>
    </location>
</feature>
<dbReference type="GO" id="GO:0005524">
    <property type="term" value="F:ATP binding"/>
    <property type="evidence" value="ECO:0007669"/>
    <property type="project" value="UniProtKB-KW"/>
</dbReference>
<dbReference type="CDD" id="cd00009">
    <property type="entry name" value="AAA"/>
    <property type="match status" value="1"/>
</dbReference>
<dbReference type="SUPFAM" id="SSF52540">
    <property type="entry name" value="P-loop containing nucleoside triphosphate hydrolases"/>
    <property type="match status" value="1"/>
</dbReference>
<dbReference type="PANTHER" id="PTHR43566:SF1">
    <property type="entry name" value="AAA+ ATPASE DOMAIN-CONTAINING PROTEIN"/>
    <property type="match status" value="1"/>
</dbReference>
<dbReference type="Gene3D" id="3.40.50.300">
    <property type="entry name" value="P-loop containing nucleotide triphosphate hydrolases"/>
    <property type="match status" value="1"/>
</dbReference>
<evidence type="ECO:0000259" key="2">
    <source>
        <dbReference type="Pfam" id="PF13635"/>
    </source>
</evidence>
<evidence type="ECO:0000259" key="1">
    <source>
        <dbReference type="Pfam" id="PF13173"/>
    </source>
</evidence>
<reference evidence="3 4" key="1">
    <citation type="submission" date="2022-01" db="EMBL/GenBank/DDBJ databases">
        <title>Mariniradius saccharolyticus sp. nov., isolated from sediment of a river.</title>
        <authorList>
            <person name="Liu H."/>
        </authorList>
    </citation>
    <scope>NUCLEOTIDE SEQUENCE [LARGE SCALE GENOMIC DNA]</scope>
    <source>
        <strain evidence="3 4">RY-2</strain>
    </source>
</reference>
<protein>
    <submittedName>
        <fullName evidence="3">ATP-binding protein</fullName>
    </submittedName>
</protein>
<proteinExistence type="predicted"/>
<evidence type="ECO:0000313" key="3">
    <source>
        <dbReference type="EMBL" id="MCF1750155.1"/>
    </source>
</evidence>
<dbReference type="Pfam" id="PF13635">
    <property type="entry name" value="DUF4143"/>
    <property type="match status" value="1"/>
</dbReference>
<dbReference type="Proteomes" id="UP001201449">
    <property type="component" value="Unassembled WGS sequence"/>
</dbReference>
<dbReference type="Pfam" id="PF13173">
    <property type="entry name" value="AAA_14"/>
    <property type="match status" value="1"/>
</dbReference>
<name>A0ABS9BS49_9BACT</name>
<dbReference type="EMBL" id="JAKEVZ010000002">
    <property type="protein sequence ID" value="MCF1750155.1"/>
    <property type="molecule type" value="Genomic_DNA"/>
</dbReference>
<sequence>MAYYRADKSILLGRLKDEPRRFIQVLYGPRQIGKTTLVRQVMAELDYPSQLVAADAVPAGDQAWIAQQWEAARIRQSQDSDKPYLLVIDEVQKIDNWSEQVKAQWDKDTADGRDIRLVLLGSSRLMLQQGLTESLAGRFEATYLGHWSLREMREAFGLSPEEFVWFGGYPGAITLKSDEERWKSYIRDSLLETSISKDILMLTRVDKPALMKRLFELGASYSGQILSFTKIMGQLSDAGNTTTLANYLNLLNDAGLLGGLEKYSPNMVRKRSSSPKFQVHNTAIMSGVSGESLETLLQQPSVWGRWVESAVGAHLLNQTFRDKRLSLSYWKEVNDEVDFVLEYKGKAIGIEVKSGHGGNTSGLAVFKEKFQPHKVLLVGANGIPWQEFLEIDAIDLF</sequence>
<keyword evidence="3" id="KW-0547">Nucleotide-binding</keyword>
<dbReference type="InterPro" id="IPR027417">
    <property type="entry name" value="P-loop_NTPase"/>
</dbReference>
<accession>A0ABS9BS49</accession>
<keyword evidence="4" id="KW-1185">Reference proteome</keyword>
<evidence type="ECO:0000313" key="4">
    <source>
        <dbReference type="Proteomes" id="UP001201449"/>
    </source>
</evidence>
<dbReference type="InterPro" id="IPR025420">
    <property type="entry name" value="DUF4143"/>
</dbReference>
<dbReference type="RefSeq" id="WP_234860281.1">
    <property type="nucleotide sequence ID" value="NZ_JAKEVZ010000002.1"/>
</dbReference>
<gene>
    <name evidence="3" type="ORF">L0U89_03660</name>
</gene>
<feature type="domain" description="DUF4143" evidence="2">
    <location>
        <begin position="197"/>
        <end position="355"/>
    </location>
</feature>
<organism evidence="3 4">
    <name type="scientific">Mariniradius sediminis</name>
    <dbReference type="NCBI Taxonomy" id="2909237"/>
    <lineage>
        <taxon>Bacteria</taxon>
        <taxon>Pseudomonadati</taxon>
        <taxon>Bacteroidota</taxon>
        <taxon>Cytophagia</taxon>
        <taxon>Cytophagales</taxon>
        <taxon>Cyclobacteriaceae</taxon>
        <taxon>Mariniradius</taxon>
    </lineage>
</organism>